<dbReference type="AlphaFoldDB" id="E9G0E1"/>
<proteinExistence type="predicted"/>
<dbReference type="InParanoid" id="E9G0E1"/>
<protein>
    <submittedName>
        <fullName evidence="1">Uncharacterized protein</fullName>
    </submittedName>
</protein>
<dbReference type="Proteomes" id="UP000000305">
    <property type="component" value="Unassembled WGS sequence"/>
</dbReference>
<accession>E9G0E1</accession>
<organism evidence="1 2">
    <name type="scientific">Daphnia pulex</name>
    <name type="common">Water flea</name>
    <dbReference type="NCBI Taxonomy" id="6669"/>
    <lineage>
        <taxon>Eukaryota</taxon>
        <taxon>Metazoa</taxon>
        <taxon>Ecdysozoa</taxon>
        <taxon>Arthropoda</taxon>
        <taxon>Crustacea</taxon>
        <taxon>Branchiopoda</taxon>
        <taxon>Diplostraca</taxon>
        <taxon>Cladocera</taxon>
        <taxon>Anomopoda</taxon>
        <taxon>Daphniidae</taxon>
        <taxon>Daphnia</taxon>
    </lineage>
</organism>
<gene>
    <name evidence="1" type="ORF">DAPPUDRAFT_312300</name>
</gene>
<dbReference type="EMBL" id="GL732528">
    <property type="protein sequence ID" value="EFX86887.1"/>
    <property type="molecule type" value="Genomic_DNA"/>
</dbReference>
<dbReference type="KEGG" id="dpx:DAPPUDRAFT_312300"/>
<evidence type="ECO:0000313" key="2">
    <source>
        <dbReference type="Proteomes" id="UP000000305"/>
    </source>
</evidence>
<name>E9G0E1_DAPPU</name>
<dbReference type="HOGENOM" id="CLU_2485601_0_0_1"/>
<evidence type="ECO:0000313" key="1">
    <source>
        <dbReference type="EMBL" id="EFX86887.1"/>
    </source>
</evidence>
<reference evidence="1 2" key="1">
    <citation type="journal article" date="2011" name="Science">
        <title>The ecoresponsive genome of Daphnia pulex.</title>
        <authorList>
            <person name="Colbourne J.K."/>
            <person name="Pfrender M.E."/>
            <person name="Gilbert D."/>
            <person name="Thomas W.K."/>
            <person name="Tucker A."/>
            <person name="Oakley T.H."/>
            <person name="Tokishita S."/>
            <person name="Aerts A."/>
            <person name="Arnold G.J."/>
            <person name="Basu M.K."/>
            <person name="Bauer D.J."/>
            <person name="Caceres C.E."/>
            <person name="Carmel L."/>
            <person name="Casola C."/>
            <person name="Choi J.H."/>
            <person name="Detter J.C."/>
            <person name="Dong Q."/>
            <person name="Dusheyko S."/>
            <person name="Eads B.D."/>
            <person name="Frohlich T."/>
            <person name="Geiler-Samerotte K.A."/>
            <person name="Gerlach D."/>
            <person name="Hatcher P."/>
            <person name="Jogdeo S."/>
            <person name="Krijgsveld J."/>
            <person name="Kriventseva E.V."/>
            <person name="Kultz D."/>
            <person name="Laforsch C."/>
            <person name="Lindquist E."/>
            <person name="Lopez J."/>
            <person name="Manak J.R."/>
            <person name="Muller J."/>
            <person name="Pangilinan J."/>
            <person name="Patwardhan R.P."/>
            <person name="Pitluck S."/>
            <person name="Pritham E.J."/>
            <person name="Rechtsteiner A."/>
            <person name="Rho M."/>
            <person name="Rogozin I.B."/>
            <person name="Sakarya O."/>
            <person name="Salamov A."/>
            <person name="Schaack S."/>
            <person name="Shapiro H."/>
            <person name="Shiga Y."/>
            <person name="Skalitzky C."/>
            <person name="Smith Z."/>
            <person name="Souvorov A."/>
            <person name="Sung W."/>
            <person name="Tang Z."/>
            <person name="Tsuchiya D."/>
            <person name="Tu H."/>
            <person name="Vos H."/>
            <person name="Wang M."/>
            <person name="Wolf Y.I."/>
            <person name="Yamagata H."/>
            <person name="Yamada T."/>
            <person name="Ye Y."/>
            <person name="Shaw J.R."/>
            <person name="Andrews J."/>
            <person name="Crease T.J."/>
            <person name="Tang H."/>
            <person name="Lucas S.M."/>
            <person name="Robertson H.M."/>
            <person name="Bork P."/>
            <person name="Koonin E.V."/>
            <person name="Zdobnov E.M."/>
            <person name="Grigoriev I.V."/>
            <person name="Lynch M."/>
            <person name="Boore J.L."/>
        </authorList>
    </citation>
    <scope>NUCLEOTIDE SEQUENCE [LARGE SCALE GENOMIC DNA]</scope>
</reference>
<sequence>MVAACWIAGGIGWWFDSDSDDNSYLSDLVSCVMGACDKRDEIVQFKLCLTKVRKFYLQVENLSDKTWFSSYVAWIVLGLVPMSKDKS</sequence>
<keyword evidence="2" id="KW-1185">Reference proteome</keyword>